<dbReference type="SUPFAM" id="SSF48029">
    <property type="entry name" value="FliG"/>
    <property type="match status" value="1"/>
</dbReference>
<organism evidence="3 4">
    <name type="scientific">Candidatus Magnetaquiglobus chichijimensis</name>
    <dbReference type="NCBI Taxonomy" id="3141448"/>
    <lineage>
        <taxon>Bacteria</taxon>
        <taxon>Pseudomonadati</taxon>
        <taxon>Pseudomonadota</taxon>
        <taxon>Magnetococcia</taxon>
        <taxon>Magnetococcales</taxon>
        <taxon>Candidatus Magnetaquicoccaceae</taxon>
        <taxon>Candidatus Magnetaquiglobus</taxon>
    </lineage>
</organism>
<accession>A0ABQ0C9H9</accession>
<dbReference type="PANTHER" id="PTHR30534:SF0">
    <property type="entry name" value="FLAGELLAR MOTOR SWITCH PROTEIN FLIG"/>
    <property type="match status" value="1"/>
</dbReference>
<dbReference type="RefSeq" id="WP_420905232.1">
    <property type="nucleotide sequence ID" value="NZ_BAAFGK010000004.1"/>
</dbReference>
<feature type="domain" description="Flagellar motor switch protein FliG C-terminal" evidence="2">
    <location>
        <begin position="25"/>
        <end position="120"/>
    </location>
</feature>
<dbReference type="Pfam" id="PF01706">
    <property type="entry name" value="FliG_C"/>
    <property type="match status" value="1"/>
</dbReference>
<comment type="function">
    <text evidence="1">FliG is one of three proteins (FliG, FliN, FliM) that forms the rotor-mounted switch complex (C ring), located at the base of the basal body. This complex interacts with the CheY and CheZ chemotaxis proteins, in addition to contacting components of the motor that determine the direction of flagellar rotation.</text>
</comment>
<evidence type="ECO:0000259" key="2">
    <source>
        <dbReference type="Pfam" id="PF01706"/>
    </source>
</evidence>
<dbReference type="Gene3D" id="1.10.220.30">
    <property type="match status" value="1"/>
</dbReference>
<reference evidence="3 4" key="2">
    <citation type="submission" date="2024-09" db="EMBL/GenBank/DDBJ databases">
        <title>Draft genome sequence of Candidatus Magnetaquicoccaceae bacterium FCR-1.</title>
        <authorList>
            <person name="Shimoshige H."/>
            <person name="Shimamura S."/>
            <person name="Taoka A."/>
            <person name="Kobayashi H."/>
            <person name="Maekawa T."/>
        </authorList>
    </citation>
    <scope>NUCLEOTIDE SEQUENCE [LARGE SCALE GENOMIC DNA]</scope>
    <source>
        <strain evidence="3 4">FCR-1</strain>
    </source>
</reference>
<sequence length="135" mass="15373">MSHERVARILTLLDRRTADRLLGFLESRESELARTIREGMVLFEDLSGMDRRELETLLHQVPDETLVTALRGADAALVARFRESVSKQRAETLREALAFDPPPPRSRVERARREILETARLRPWDSRLGGPQSGG</sequence>
<reference evidence="3 4" key="1">
    <citation type="submission" date="2024-05" db="EMBL/GenBank/DDBJ databases">
        <authorList>
            <consortium name="Candidatus Magnetaquicoccaceae bacterium FCR-1 genome sequencing consortium"/>
            <person name="Shimoshige H."/>
            <person name="Shimamura S."/>
            <person name="Taoka A."/>
            <person name="Kobayashi H."/>
            <person name="Maekawa T."/>
        </authorList>
    </citation>
    <scope>NUCLEOTIDE SEQUENCE [LARGE SCALE GENOMIC DNA]</scope>
    <source>
        <strain evidence="3 4">FCR-1</strain>
    </source>
</reference>
<keyword evidence="3" id="KW-0282">Flagellum</keyword>
<dbReference type="InterPro" id="IPR000090">
    <property type="entry name" value="Flg_Motor_Flig"/>
</dbReference>
<dbReference type="InterPro" id="IPR023087">
    <property type="entry name" value="Flg_Motor_Flig_C"/>
</dbReference>
<proteinExistence type="predicted"/>
<dbReference type="InterPro" id="IPR011002">
    <property type="entry name" value="FliG_a-hlx"/>
</dbReference>
<keyword evidence="3" id="KW-0966">Cell projection</keyword>
<dbReference type="PANTHER" id="PTHR30534">
    <property type="entry name" value="FLAGELLAR MOTOR SWITCH PROTEIN FLIG"/>
    <property type="match status" value="1"/>
</dbReference>
<gene>
    <name evidence="3" type="primary">fliG_2</name>
    <name evidence="3" type="ORF">SIID45300_01866</name>
</gene>
<protein>
    <submittedName>
        <fullName evidence="3">Flagellar motor switch protein FliG</fullName>
    </submittedName>
</protein>
<comment type="caution">
    <text evidence="3">The sequence shown here is derived from an EMBL/GenBank/DDBJ whole genome shotgun (WGS) entry which is preliminary data.</text>
</comment>
<dbReference type="EMBL" id="BAAFGK010000004">
    <property type="protein sequence ID" value="GAB0057536.1"/>
    <property type="molecule type" value="Genomic_DNA"/>
</dbReference>
<keyword evidence="4" id="KW-1185">Reference proteome</keyword>
<name>A0ABQ0C9H9_9PROT</name>
<keyword evidence="3" id="KW-0969">Cilium</keyword>
<evidence type="ECO:0000313" key="3">
    <source>
        <dbReference type="EMBL" id="GAB0057536.1"/>
    </source>
</evidence>
<evidence type="ECO:0000256" key="1">
    <source>
        <dbReference type="ARBA" id="ARBA00025598"/>
    </source>
</evidence>
<dbReference type="Proteomes" id="UP001628193">
    <property type="component" value="Unassembled WGS sequence"/>
</dbReference>
<dbReference type="PRINTS" id="PR00954">
    <property type="entry name" value="FLGMOTORFLIG"/>
</dbReference>
<evidence type="ECO:0000313" key="4">
    <source>
        <dbReference type="Proteomes" id="UP001628193"/>
    </source>
</evidence>